<protein>
    <submittedName>
        <fullName evidence="2">Uncharacterized protein</fullName>
    </submittedName>
</protein>
<accession>A0ABR7D5V4</accession>
<keyword evidence="1" id="KW-0472">Membrane</keyword>
<proteinExistence type="predicted"/>
<keyword evidence="1" id="KW-0812">Transmembrane</keyword>
<keyword evidence="3" id="KW-1185">Reference proteome</keyword>
<evidence type="ECO:0000313" key="3">
    <source>
        <dbReference type="Proteomes" id="UP000646484"/>
    </source>
</evidence>
<keyword evidence="1" id="KW-1133">Transmembrane helix</keyword>
<dbReference type="Proteomes" id="UP000646484">
    <property type="component" value="Unassembled WGS sequence"/>
</dbReference>
<evidence type="ECO:0000313" key="2">
    <source>
        <dbReference type="EMBL" id="MBC5623326.1"/>
    </source>
</evidence>
<comment type="caution">
    <text evidence="2">The sequence shown here is derived from an EMBL/GenBank/DDBJ whole genome shotgun (WGS) entry which is preliminary data.</text>
</comment>
<dbReference type="EMBL" id="JACOOH010000010">
    <property type="protein sequence ID" value="MBC5623326.1"/>
    <property type="molecule type" value="Genomic_DNA"/>
</dbReference>
<dbReference type="RefSeq" id="WP_186978404.1">
    <property type="nucleotide sequence ID" value="NZ_JACOOH010000010.1"/>
</dbReference>
<name>A0ABR7D5V4_9BACT</name>
<evidence type="ECO:0000256" key="1">
    <source>
        <dbReference type="SAM" id="Phobius"/>
    </source>
</evidence>
<reference evidence="2 3" key="1">
    <citation type="submission" date="2020-08" db="EMBL/GenBank/DDBJ databases">
        <title>Genome public.</title>
        <authorList>
            <person name="Liu C."/>
            <person name="Sun Q."/>
        </authorList>
    </citation>
    <scope>NUCLEOTIDE SEQUENCE [LARGE SCALE GENOMIC DNA]</scope>
    <source>
        <strain evidence="2 3">NSJ-56</strain>
    </source>
</reference>
<organism evidence="2 3">
    <name type="scientific">Butyricimonas hominis</name>
    <dbReference type="NCBI Taxonomy" id="2763032"/>
    <lineage>
        <taxon>Bacteria</taxon>
        <taxon>Pseudomonadati</taxon>
        <taxon>Bacteroidota</taxon>
        <taxon>Bacteroidia</taxon>
        <taxon>Bacteroidales</taxon>
        <taxon>Odoribacteraceae</taxon>
        <taxon>Butyricimonas</taxon>
    </lineage>
</organism>
<sequence length="49" mass="5446">MTTGEKRGLEQNTSVDEVKKSGIGSWVWIVWGGVVIAVVLVVYRVRLMV</sequence>
<gene>
    <name evidence="2" type="ORF">H8S64_19700</name>
</gene>
<feature type="transmembrane region" description="Helical" evidence="1">
    <location>
        <begin position="23"/>
        <end position="43"/>
    </location>
</feature>